<evidence type="ECO:0000313" key="2">
    <source>
        <dbReference type="Proteomes" id="UP001646157"/>
    </source>
</evidence>
<sequence length="129" mass="15362">MRKFEFQKAYEEIEIAGNVYRVDFSDAKIKEYQQEFFAFQDDIKKLESVDETKLSEEDQWKHFEELKTLVKKIINTVLGEDSFEPLYKAAGKSVMNMLDLVWHLAEIVNDRKTRNLEDKKSKYVKGKKK</sequence>
<evidence type="ECO:0000313" key="1">
    <source>
        <dbReference type="EMBL" id="MBM7585850.1"/>
    </source>
</evidence>
<proteinExistence type="predicted"/>
<comment type="caution">
    <text evidence="1">The sequence shown here is derived from an EMBL/GenBank/DDBJ whole genome shotgun (WGS) entry which is preliminary data.</text>
</comment>
<protein>
    <submittedName>
        <fullName evidence="1">Uncharacterized protein</fullName>
    </submittedName>
</protein>
<dbReference type="EMBL" id="JAFBDZ010000002">
    <property type="protein sequence ID" value="MBM7585850.1"/>
    <property type="molecule type" value="Genomic_DNA"/>
</dbReference>
<dbReference type="Proteomes" id="UP001646157">
    <property type="component" value="Unassembled WGS sequence"/>
</dbReference>
<accession>A0ABS2NDG1</accession>
<dbReference type="RefSeq" id="WP_205172626.1">
    <property type="nucleotide sequence ID" value="NZ_JAFBDZ010000002.1"/>
</dbReference>
<reference evidence="1 2" key="1">
    <citation type="submission" date="2021-01" db="EMBL/GenBank/DDBJ databases">
        <title>Genomic Encyclopedia of Type Strains, Phase IV (KMG-IV): sequencing the most valuable type-strain genomes for metagenomic binning, comparative biology and taxonomic classification.</title>
        <authorList>
            <person name="Goeker M."/>
        </authorList>
    </citation>
    <scope>NUCLEOTIDE SEQUENCE [LARGE SCALE GENOMIC DNA]</scope>
    <source>
        <strain evidence="1 2">DSM 24834</strain>
    </source>
</reference>
<gene>
    <name evidence="1" type="ORF">JOC86_002392</name>
</gene>
<organism evidence="1 2">
    <name type="scientific">Rossellomorea pakistanensis</name>
    <dbReference type="NCBI Taxonomy" id="992288"/>
    <lineage>
        <taxon>Bacteria</taxon>
        <taxon>Bacillati</taxon>
        <taxon>Bacillota</taxon>
        <taxon>Bacilli</taxon>
        <taxon>Bacillales</taxon>
        <taxon>Bacillaceae</taxon>
        <taxon>Rossellomorea</taxon>
    </lineage>
</organism>
<keyword evidence="2" id="KW-1185">Reference proteome</keyword>
<name>A0ABS2NDG1_9BACI</name>